<evidence type="ECO:0000256" key="1">
    <source>
        <dbReference type="SAM" id="Phobius"/>
    </source>
</evidence>
<keyword evidence="1" id="KW-0472">Membrane</keyword>
<evidence type="ECO:0000313" key="3">
    <source>
        <dbReference type="Proteomes" id="UP000245762"/>
    </source>
</evidence>
<comment type="caution">
    <text evidence="2">The sequence shown here is derived from an EMBL/GenBank/DDBJ whole genome shotgun (WGS) entry which is preliminary data.</text>
</comment>
<name>A0A316KWQ0_9FLAO</name>
<proteinExistence type="predicted"/>
<evidence type="ECO:0008006" key="4">
    <source>
        <dbReference type="Google" id="ProtNLM"/>
    </source>
</evidence>
<dbReference type="AlphaFoldDB" id="A0A316KWQ0"/>
<evidence type="ECO:0000313" key="2">
    <source>
        <dbReference type="EMBL" id="PWL38001.1"/>
    </source>
</evidence>
<keyword evidence="1" id="KW-1133">Transmembrane helix</keyword>
<dbReference type="OrthoDB" id="1162507at2"/>
<keyword evidence="1" id="KW-0812">Transmembrane</keyword>
<accession>A0A316KWQ0</accession>
<sequence length="164" mass="18791">MNGFKFVKNYSLSLTGLIISIVILLLSTINNLDIFESVVDFLSLMERYEIDEFIIPLFVFLVFTCLDLLKRQKQNKINQEKLSIYKAMLSSSHHVINNFLNQMQIFKITAEDTPEFDPDILKLYEEIIEKASEQIDSLGSITSINEESIFQSVAPKASSNTINK</sequence>
<organism evidence="2 3">
    <name type="scientific">Flagellimonas aquimarina</name>
    <dbReference type="NCBI Taxonomy" id="2201895"/>
    <lineage>
        <taxon>Bacteria</taxon>
        <taxon>Pseudomonadati</taxon>
        <taxon>Bacteroidota</taxon>
        <taxon>Flavobacteriia</taxon>
        <taxon>Flavobacteriales</taxon>
        <taxon>Flavobacteriaceae</taxon>
        <taxon>Flagellimonas</taxon>
    </lineage>
</organism>
<keyword evidence="3" id="KW-1185">Reference proteome</keyword>
<feature type="transmembrane region" description="Helical" evidence="1">
    <location>
        <begin position="52"/>
        <end position="69"/>
    </location>
</feature>
<reference evidence="2 3" key="1">
    <citation type="submission" date="2018-05" db="EMBL/GenBank/DDBJ databases">
        <title>Complete genome sequence of Flagellimonas aquimarina ECD12 isolated from seaweed Ecklonia cava.</title>
        <authorList>
            <person name="Choi S."/>
            <person name="Seong C."/>
        </authorList>
    </citation>
    <scope>NUCLEOTIDE SEQUENCE [LARGE SCALE GENOMIC DNA]</scope>
    <source>
        <strain evidence="2 3">ECD12</strain>
    </source>
</reference>
<dbReference type="Proteomes" id="UP000245762">
    <property type="component" value="Unassembled WGS sequence"/>
</dbReference>
<dbReference type="EMBL" id="QGEG01000002">
    <property type="protein sequence ID" value="PWL38001.1"/>
    <property type="molecule type" value="Genomic_DNA"/>
</dbReference>
<protein>
    <recommendedName>
        <fullName evidence="4">Histidine kinase</fullName>
    </recommendedName>
</protein>
<gene>
    <name evidence="2" type="ORF">DKG77_06835</name>
</gene>
<feature type="transmembrane region" description="Helical" evidence="1">
    <location>
        <begin position="12"/>
        <end position="32"/>
    </location>
</feature>
<dbReference type="RefSeq" id="WP_109661565.1">
    <property type="nucleotide sequence ID" value="NZ_QGEG01000002.1"/>
</dbReference>